<dbReference type="Gene3D" id="3.20.20.70">
    <property type="entry name" value="Aldolase class I"/>
    <property type="match status" value="1"/>
</dbReference>
<evidence type="ECO:0000256" key="3">
    <source>
        <dbReference type="ARBA" id="ARBA00011233"/>
    </source>
</evidence>
<evidence type="ECO:0000313" key="7">
    <source>
        <dbReference type="Proteomes" id="UP001562159"/>
    </source>
</evidence>
<keyword evidence="5" id="KW-0119">Carbohydrate metabolism</keyword>
<evidence type="ECO:0000313" key="6">
    <source>
        <dbReference type="EMBL" id="MEY2182290.1"/>
    </source>
</evidence>
<dbReference type="InterPro" id="IPR000887">
    <property type="entry name" value="Aldlse_KDPG_KHG"/>
</dbReference>
<dbReference type="EC" id="4.1.2.21" evidence="6"/>
<dbReference type="PANTHER" id="PTHR30246:SF1">
    <property type="entry name" value="2-DEHYDRO-3-DEOXY-6-PHOSPHOGALACTONATE ALDOLASE-RELATED"/>
    <property type="match status" value="1"/>
</dbReference>
<evidence type="ECO:0000256" key="2">
    <source>
        <dbReference type="ARBA" id="ARBA00006906"/>
    </source>
</evidence>
<dbReference type="PANTHER" id="PTHR30246">
    <property type="entry name" value="2-KETO-3-DEOXY-6-PHOSPHOGLUCONATE ALDOLASE"/>
    <property type="match status" value="1"/>
</dbReference>
<comment type="pathway">
    <text evidence="1">Carbohydrate acid metabolism.</text>
</comment>
<dbReference type="Pfam" id="PF01081">
    <property type="entry name" value="Aldolase"/>
    <property type="match status" value="1"/>
</dbReference>
<evidence type="ECO:0000256" key="5">
    <source>
        <dbReference type="ARBA" id="ARBA00023277"/>
    </source>
</evidence>
<sequence length="209" mass="21450">MLTPWLKPLPLVAILRGLTPDEAVATGHAIVEAGFRMLEVPLNSPRPIDSIARLAKALGPDVLVGAGTVMTPANVVAVADAGGRLIVMPHADTMVIRAAKAAGLLCVPGVATPTEAFAALDAGADALKLFPAEQSAPAVLKAWRAVLPREVPVMPVGGISPDNMAPWVAAGAAGFGIGSALFAPGRSLDDTIQRARAFAQAWHDLETHA</sequence>
<dbReference type="EMBL" id="JBGBPY010000001">
    <property type="protein sequence ID" value="MEY2182290.1"/>
    <property type="molecule type" value="Genomic_DNA"/>
</dbReference>
<name>A0ABV4APJ5_9GAMM</name>
<dbReference type="NCBIfam" id="NF006600">
    <property type="entry name" value="PRK09140.1"/>
    <property type="match status" value="1"/>
</dbReference>
<proteinExistence type="inferred from homology"/>
<reference evidence="6 7" key="1">
    <citation type="submission" date="2024-07" db="EMBL/GenBank/DDBJ databases">
        <title>Molecular mechanisms and environmental adaptations of flagellar loss and biofilm growth of Rhodanobacter under environmental stress.</title>
        <authorList>
            <person name="Chen M."/>
        </authorList>
    </citation>
    <scope>NUCLEOTIDE SEQUENCE [LARGE SCALE GENOMIC DNA]</scope>
    <source>
        <strain evidence="6 7">RS22</strain>
    </source>
</reference>
<comment type="caution">
    <text evidence="6">The sequence shown here is derived from an EMBL/GenBank/DDBJ whole genome shotgun (WGS) entry which is preliminary data.</text>
</comment>
<comment type="similarity">
    <text evidence="2">Belongs to the KHG/KDPG aldolase family.</text>
</comment>
<dbReference type="CDD" id="cd00452">
    <property type="entry name" value="KDPG_aldolase"/>
    <property type="match status" value="1"/>
</dbReference>
<organism evidence="6 7">
    <name type="scientific">Rhodanobacter humi</name>
    <dbReference type="NCBI Taxonomy" id="1888173"/>
    <lineage>
        <taxon>Bacteria</taxon>
        <taxon>Pseudomonadati</taxon>
        <taxon>Pseudomonadota</taxon>
        <taxon>Gammaproteobacteria</taxon>
        <taxon>Lysobacterales</taxon>
        <taxon>Rhodanobacteraceae</taxon>
        <taxon>Rhodanobacter</taxon>
    </lineage>
</organism>
<keyword evidence="4 6" id="KW-0456">Lyase</keyword>
<dbReference type="GO" id="GO:0008674">
    <property type="term" value="F:2-dehydro-3-deoxy-6-phosphogalactonate aldolase activity"/>
    <property type="evidence" value="ECO:0007669"/>
    <property type="project" value="UniProtKB-EC"/>
</dbReference>
<comment type="subunit">
    <text evidence="3">Homotrimer.</text>
</comment>
<protein>
    <submittedName>
        <fullName evidence="6">2-dehydro-3-deoxy-6-phosphogalactonate aldolase</fullName>
        <ecNumber evidence="6">4.1.2.21</ecNumber>
    </submittedName>
</protein>
<evidence type="ECO:0000256" key="4">
    <source>
        <dbReference type="ARBA" id="ARBA00023239"/>
    </source>
</evidence>
<evidence type="ECO:0000256" key="1">
    <source>
        <dbReference type="ARBA" id="ARBA00004761"/>
    </source>
</evidence>
<dbReference type="Proteomes" id="UP001562159">
    <property type="component" value="Unassembled WGS sequence"/>
</dbReference>
<keyword evidence="7" id="KW-1185">Reference proteome</keyword>
<accession>A0ABV4APJ5</accession>
<dbReference type="InterPro" id="IPR013785">
    <property type="entry name" value="Aldolase_TIM"/>
</dbReference>
<gene>
    <name evidence="6" type="ORF">AB7878_07655</name>
</gene>
<dbReference type="SUPFAM" id="SSF51569">
    <property type="entry name" value="Aldolase"/>
    <property type="match status" value="1"/>
</dbReference>